<dbReference type="Proteomes" id="UP000241167">
    <property type="component" value="Unassembled WGS sequence"/>
</dbReference>
<reference evidence="1 2" key="1">
    <citation type="submission" date="2018-03" db="EMBL/GenBank/DDBJ databases">
        <title>The draft genome of Sphingosinicella sp. GL-C-18.</title>
        <authorList>
            <person name="Liu L."/>
            <person name="Li L."/>
            <person name="Liang L."/>
            <person name="Zhang X."/>
            <person name="Wang T."/>
        </authorList>
    </citation>
    <scope>NUCLEOTIDE SEQUENCE [LARGE SCALE GENOMIC DNA]</scope>
    <source>
        <strain evidence="1 2">GL-C-18</strain>
    </source>
</reference>
<evidence type="ECO:0000313" key="2">
    <source>
        <dbReference type="Proteomes" id="UP000241167"/>
    </source>
</evidence>
<organism evidence="1 2">
    <name type="scientific">Allosphingosinicella deserti</name>
    <dbReference type="NCBI Taxonomy" id="2116704"/>
    <lineage>
        <taxon>Bacteria</taxon>
        <taxon>Pseudomonadati</taxon>
        <taxon>Pseudomonadota</taxon>
        <taxon>Alphaproteobacteria</taxon>
        <taxon>Sphingomonadales</taxon>
        <taxon>Sphingomonadaceae</taxon>
        <taxon>Allosphingosinicella</taxon>
    </lineage>
</organism>
<evidence type="ECO:0000313" key="1">
    <source>
        <dbReference type="EMBL" id="PSJ41618.1"/>
    </source>
</evidence>
<dbReference type="RefSeq" id="WP_106511780.1">
    <property type="nucleotide sequence ID" value="NZ_PXYI01000002.1"/>
</dbReference>
<protein>
    <submittedName>
        <fullName evidence="1">Addiction module antidote protein</fullName>
    </submittedName>
</protein>
<dbReference type="EMBL" id="PXYI01000002">
    <property type="protein sequence ID" value="PSJ41618.1"/>
    <property type="molecule type" value="Genomic_DNA"/>
</dbReference>
<dbReference type="OrthoDB" id="7410293at2"/>
<gene>
    <name evidence="1" type="ORF">C7I55_04755</name>
</gene>
<accession>A0A2P7QUI1</accession>
<dbReference type="AlphaFoldDB" id="A0A2P7QUI1"/>
<keyword evidence="2" id="KW-1185">Reference proteome</keyword>
<sequence>MESLTRTPELQSLPADRLRVVRAMRCWVAAHRLGGCPIGALRAQLGCPRAAAHLHLLLEEVGAAWPDPFAVSPPCCGMLSHDEATLADMVGLASNGDQPGFDRLLREMVAPDERERLFHSTRVLADLLPAQ</sequence>
<proteinExistence type="predicted"/>
<name>A0A2P7QUI1_9SPHN</name>
<comment type="caution">
    <text evidence="1">The sequence shown here is derived from an EMBL/GenBank/DDBJ whole genome shotgun (WGS) entry which is preliminary data.</text>
</comment>